<comment type="caution">
    <text evidence="1">The sequence shown here is derived from an EMBL/GenBank/DDBJ whole genome shotgun (WGS) entry which is preliminary data.</text>
</comment>
<reference evidence="1 2" key="1">
    <citation type="submission" date="2014-12" db="EMBL/GenBank/DDBJ databases">
        <authorList>
            <person name="Kuzmanovic N."/>
            <person name="Pulawska J."/>
            <person name="Obradovic A."/>
        </authorList>
    </citation>
    <scope>NUCLEOTIDE SEQUENCE [LARGE SCALE GENOMIC DNA]</scope>
    <source>
        <strain evidence="1 2">KFB 330</strain>
        <plasmid evidence="1">pTi</plasmid>
    </source>
</reference>
<keyword evidence="1" id="KW-0614">Plasmid</keyword>
<organism evidence="1 2">
    <name type="scientific">Agrobacterium arsenijevicii</name>
    <dbReference type="NCBI Taxonomy" id="1585697"/>
    <lineage>
        <taxon>Bacteria</taxon>
        <taxon>Pseudomonadati</taxon>
        <taxon>Pseudomonadota</taxon>
        <taxon>Alphaproteobacteria</taxon>
        <taxon>Hyphomicrobiales</taxon>
        <taxon>Rhizobiaceae</taxon>
        <taxon>Rhizobium/Agrobacterium group</taxon>
        <taxon>Agrobacterium</taxon>
    </lineage>
</organism>
<evidence type="ECO:0000313" key="1">
    <source>
        <dbReference type="EMBL" id="KJF70922.1"/>
    </source>
</evidence>
<dbReference type="EMBL" id="JWIT01000024">
    <property type="protein sequence ID" value="KJF70922.1"/>
    <property type="molecule type" value="Genomic_DNA"/>
</dbReference>
<dbReference type="Proteomes" id="UP000032564">
    <property type="component" value="Unassembled WGS sequence"/>
</dbReference>
<protein>
    <recommendedName>
        <fullName evidence="3">Peptidase metallopeptidase domain-containing protein</fullName>
    </recommendedName>
</protein>
<dbReference type="InterPro" id="IPR024079">
    <property type="entry name" value="MetalloPept_cat_dom_sf"/>
</dbReference>
<accession>A0ABR5D1H4</accession>
<dbReference type="SUPFAM" id="SSF55486">
    <property type="entry name" value="Metalloproteases ('zincins'), catalytic domain"/>
    <property type="match status" value="1"/>
</dbReference>
<keyword evidence="2" id="KW-1185">Reference proteome</keyword>
<sequence>MPDYIARRLELDAFEQVTGGLVDQGFIPGSKRWNAVEPLRVCFFGGPVSVRRQIAKIAREWHQVDVKVRFDFGDLNNPRLCTRNGYNEIRVGFAHKGYWSLVGQDSIIVYGQHEQSLNLARFDVSPPAQEEFRRIVLHEFGHALGFNHEHQHSLQSCESEFNFDVIYSYLSGPPNNWSRDTIDHNMRGRKYHEGDIATRFDPKSIITPDEQKVVRERLQILRADLGEKEKIIGLIRPEYVDVDLFYCRDQGKSALVTEASELIATQGAIGRLRNRAVPFPEKLDGEQRINIVADQQHPEWAEAQRLGARLEESTKSKVNIVANQGNTSPWLLSIVACE</sequence>
<proteinExistence type="predicted"/>
<evidence type="ECO:0008006" key="3">
    <source>
        <dbReference type="Google" id="ProtNLM"/>
    </source>
</evidence>
<gene>
    <name evidence="1" type="ORF">RP75_23325</name>
</gene>
<dbReference type="Gene3D" id="3.40.390.10">
    <property type="entry name" value="Collagenase (Catalytic Domain)"/>
    <property type="match status" value="1"/>
</dbReference>
<name>A0ABR5D1H4_9HYPH</name>
<evidence type="ECO:0000313" key="2">
    <source>
        <dbReference type="Proteomes" id="UP000032564"/>
    </source>
</evidence>
<geneLocation type="plasmid" evidence="1">
    <name>pTi</name>
</geneLocation>
<dbReference type="RefSeq" id="WP_045022952.1">
    <property type="nucleotide sequence ID" value="NZ_CP166109.1"/>
</dbReference>